<dbReference type="InterPro" id="IPR046815">
    <property type="entry name" value="P2RX7_C"/>
</dbReference>
<evidence type="ECO:0000313" key="3">
    <source>
        <dbReference type="Proteomes" id="UP000821866"/>
    </source>
</evidence>
<protein>
    <recommendedName>
        <fullName evidence="1">P2X purinoreceptor 7 intracellular domain-containing protein</fullName>
    </recommendedName>
</protein>
<feature type="domain" description="P2X purinoreceptor 7 intracellular" evidence="1">
    <location>
        <begin position="39"/>
        <end position="111"/>
    </location>
</feature>
<sequence length="120" mass="13115">MLLRARSACVVAYYDSSLDNDSPESSAEASRVVSGAEVDEAVEGLSSRLSNTDWCECVHCQVLANFRGIECLCCREMGAPVPTAQPYGCITEHQDFSVLCLNIAVLHVAYLELRAWGHTM</sequence>
<dbReference type="EMBL" id="JABSTU010000010">
    <property type="protein sequence ID" value="KAH8019138.1"/>
    <property type="molecule type" value="Genomic_DNA"/>
</dbReference>
<name>A0A9J6DB43_RHIMP</name>
<dbReference type="PANTHER" id="PTHR36981">
    <property type="entry name" value="ZGC:195170"/>
    <property type="match status" value="1"/>
</dbReference>
<dbReference type="Pfam" id="PF20478">
    <property type="entry name" value="P2RX7_C"/>
    <property type="match status" value="1"/>
</dbReference>
<dbReference type="Proteomes" id="UP000821866">
    <property type="component" value="Chromosome 8"/>
</dbReference>
<keyword evidence="3" id="KW-1185">Reference proteome</keyword>
<reference evidence="2" key="2">
    <citation type="submission" date="2021-09" db="EMBL/GenBank/DDBJ databases">
        <authorList>
            <person name="Jia N."/>
            <person name="Wang J."/>
            <person name="Shi W."/>
            <person name="Du L."/>
            <person name="Sun Y."/>
            <person name="Zhan W."/>
            <person name="Jiang J."/>
            <person name="Wang Q."/>
            <person name="Zhang B."/>
            <person name="Ji P."/>
            <person name="Sakyi L.B."/>
            <person name="Cui X."/>
            <person name="Yuan T."/>
            <person name="Jiang B."/>
            <person name="Yang W."/>
            <person name="Lam T.T.-Y."/>
            <person name="Chang Q."/>
            <person name="Ding S."/>
            <person name="Wang X."/>
            <person name="Zhu J."/>
            <person name="Ruan X."/>
            <person name="Zhao L."/>
            <person name="Wei J."/>
            <person name="Que T."/>
            <person name="Du C."/>
            <person name="Cheng J."/>
            <person name="Dai P."/>
            <person name="Han X."/>
            <person name="Huang E."/>
            <person name="Gao Y."/>
            <person name="Liu J."/>
            <person name="Shao H."/>
            <person name="Ye R."/>
            <person name="Li L."/>
            <person name="Wei W."/>
            <person name="Wang X."/>
            <person name="Wang C."/>
            <person name="Huo Q."/>
            <person name="Li W."/>
            <person name="Guo W."/>
            <person name="Chen H."/>
            <person name="Chen S."/>
            <person name="Zhou L."/>
            <person name="Zhou L."/>
            <person name="Ni X."/>
            <person name="Tian J."/>
            <person name="Zhou Y."/>
            <person name="Sheng Y."/>
            <person name="Liu T."/>
            <person name="Pan Y."/>
            <person name="Xia L."/>
            <person name="Li J."/>
            <person name="Zhao F."/>
            <person name="Cao W."/>
        </authorList>
    </citation>
    <scope>NUCLEOTIDE SEQUENCE</scope>
    <source>
        <strain evidence="2">Rmic-2018</strain>
        <tissue evidence="2">Larvae</tissue>
    </source>
</reference>
<proteinExistence type="predicted"/>
<gene>
    <name evidence="2" type="ORF">HPB51_016876</name>
</gene>
<evidence type="ECO:0000259" key="1">
    <source>
        <dbReference type="Pfam" id="PF20478"/>
    </source>
</evidence>
<organism evidence="2 3">
    <name type="scientific">Rhipicephalus microplus</name>
    <name type="common">Cattle tick</name>
    <name type="synonym">Boophilus microplus</name>
    <dbReference type="NCBI Taxonomy" id="6941"/>
    <lineage>
        <taxon>Eukaryota</taxon>
        <taxon>Metazoa</taxon>
        <taxon>Ecdysozoa</taxon>
        <taxon>Arthropoda</taxon>
        <taxon>Chelicerata</taxon>
        <taxon>Arachnida</taxon>
        <taxon>Acari</taxon>
        <taxon>Parasitiformes</taxon>
        <taxon>Ixodida</taxon>
        <taxon>Ixodoidea</taxon>
        <taxon>Ixodidae</taxon>
        <taxon>Rhipicephalinae</taxon>
        <taxon>Rhipicephalus</taxon>
        <taxon>Boophilus</taxon>
    </lineage>
</organism>
<reference evidence="2" key="1">
    <citation type="journal article" date="2020" name="Cell">
        <title>Large-Scale Comparative Analyses of Tick Genomes Elucidate Their Genetic Diversity and Vector Capacities.</title>
        <authorList>
            <consortium name="Tick Genome and Microbiome Consortium (TIGMIC)"/>
            <person name="Jia N."/>
            <person name="Wang J."/>
            <person name="Shi W."/>
            <person name="Du L."/>
            <person name="Sun Y."/>
            <person name="Zhan W."/>
            <person name="Jiang J.F."/>
            <person name="Wang Q."/>
            <person name="Zhang B."/>
            <person name="Ji P."/>
            <person name="Bell-Sakyi L."/>
            <person name="Cui X.M."/>
            <person name="Yuan T.T."/>
            <person name="Jiang B.G."/>
            <person name="Yang W.F."/>
            <person name="Lam T.T."/>
            <person name="Chang Q.C."/>
            <person name="Ding S.J."/>
            <person name="Wang X.J."/>
            <person name="Zhu J.G."/>
            <person name="Ruan X.D."/>
            <person name="Zhao L."/>
            <person name="Wei J.T."/>
            <person name="Ye R.Z."/>
            <person name="Que T.C."/>
            <person name="Du C.H."/>
            <person name="Zhou Y.H."/>
            <person name="Cheng J.X."/>
            <person name="Dai P.F."/>
            <person name="Guo W.B."/>
            <person name="Han X.H."/>
            <person name="Huang E.J."/>
            <person name="Li L.F."/>
            <person name="Wei W."/>
            <person name="Gao Y.C."/>
            <person name="Liu J.Z."/>
            <person name="Shao H.Z."/>
            <person name="Wang X."/>
            <person name="Wang C.C."/>
            <person name="Yang T.C."/>
            <person name="Huo Q.B."/>
            <person name="Li W."/>
            <person name="Chen H.Y."/>
            <person name="Chen S.E."/>
            <person name="Zhou L.G."/>
            <person name="Ni X.B."/>
            <person name="Tian J.H."/>
            <person name="Sheng Y."/>
            <person name="Liu T."/>
            <person name="Pan Y.S."/>
            <person name="Xia L.Y."/>
            <person name="Li J."/>
            <person name="Zhao F."/>
            <person name="Cao W.C."/>
        </authorList>
    </citation>
    <scope>NUCLEOTIDE SEQUENCE</scope>
    <source>
        <strain evidence="2">Rmic-2018</strain>
    </source>
</reference>
<accession>A0A9J6DB43</accession>
<dbReference type="AlphaFoldDB" id="A0A9J6DB43"/>
<dbReference type="PANTHER" id="PTHR36981:SF1">
    <property type="entry name" value="P2X PURINORECEPTOR 7 INTRACELLULAR DOMAIN-CONTAINING PROTEIN"/>
    <property type="match status" value="1"/>
</dbReference>
<evidence type="ECO:0000313" key="2">
    <source>
        <dbReference type="EMBL" id="KAH8019138.1"/>
    </source>
</evidence>
<comment type="caution">
    <text evidence="2">The sequence shown here is derived from an EMBL/GenBank/DDBJ whole genome shotgun (WGS) entry which is preliminary data.</text>
</comment>